<dbReference type="InterPro" id="IPR007197">
    <property type="entry name" value="rSAM"/>
</dbReference>
<dbReference type="KEGG" id="schv:BRCON_1631"/>
<dbReference type="Proteomes" id="UP000262583">
    <property type="component" value="Chromosome"/>
</dbReference>
<evidence type="ECO:0000313" key="6">
    <source>
        <dbReference type="EMBL" id="AXA36408.1"/>
    </source>
</evidence>
<protein>
    <submittedName>
        <fullName evidence="6">Radical SAM domain protein</fullName>
    </submittedName>
</protein>
<organism evidence="6 7">
    <name type="scientific">Sumerlaea chitinivorans</name>
    <dbReference type="NCBI Taxonomy" id="2250252"/>
    <lineage>
        <taxon>Bacteria</taxon>
        <taxon>Candidatus Sumerlaeota</taxon>
        <taxon>Candidatus Sumerlaeia</taxon>
        <taxon>Candidatus Sumerlaeales</taxon>
        <taxon>Candidatus Sumerlaeaceae</taxon>
        <taxon>Candidatus Sumerlaea</taxon>
    </lineage>
</organism>
<keyword evidence="1" id="KW-0949">S-adenosyl-L-methionine</keyword>
<dbReference type="InterPro" id="IPR058240">
    <property type="entry name" value="rSAM_sf"/>
</dbReference>
<dbReference type="PANTHER" id="PTHR11228">
    <property type="entry name" value="RADICAL SAM DOMAIN PROTEIN"/>
    <property type="match status" value="1"/>
</dbReference>
<dbReference type="InterPro" id="IPR023885">
    <property type="entry name" value="4Fe4S-binding_SPASM_dom"/>
</dbReference>
<proteinExistence type="predicted"/>
<evidence type="ECO:0000256" key="2">
    <source>
        <dbReference type="ARBA" id="ARBA00022723"/>
    </source>
</evidence>
<dbReference type="GO" id="GO:0003824">
    <property type="term" value="F:catalytic activity"/>
    <property type="evidence" value="ECO:0007669"/>
    <property type="project" value="InterPro"/>
</dbReference>
<evidence type="ECO:0000256" key="4">
    <source>
        <dbReference type="ARBA" id="ARBA00023014"/>
    </source>
</evidence>
<dbReference type="GO" id="GO:0046872">
    <property type="term" value="F:metal ion binding"/>
    <property type="evidence" value="ECO:0007669"/>
    <property type="project" value="UniProtKB-KW"/>
</dbReference>
<evidence type="ECO:0000259" key="5">
    <source>
        <dbReference type="PROSITE" id="PS51918"/>
    </source>
</evidence>
<dbReference type="CDD" id="cd01335">
    <property type="entry name" value="Radical_SAM"/>
    <property type="match status" value="1"/>
</dbReference>
<keyword evidence="3" id="KW-0408">Iron</keyword>
<evidence type="ECO:0000313" key="7">
    <source>
        <dbReference type="Proteomes" id="UP000262583"/>
    </source>
</evidence>
<evidence type="ECO:0000256" key="3">
    <source>
        <dbReference type="ARBA" id="ARBA00023004"/>
    </source>
</evidence>
<feature type="domain" description="Radical SAM core" evidence="5">
    <location>
        <begin position="1"/>
        <end position="190"/>
    </location>
</feature>
<dbReference type="Gene3D" id="3.20.20.70">
    <property type="entry name" value="Aldolase class I"/>
    <property type="match status" value="1"/>
</dbReference>
<dbReference type="SUPFAM" id="SSF102114">
    <property type="entry name" value="Radical SAM enzymes"/>
    <property type="match status" value="1"/>
</dbReference>
<dbReference type="Pfam" id="PF13186">
    <property type="entry name" value="SPASM"/>
    <property type="match status" value="1"/>
</dbReference>
<keyword evidence="2" id="KW-0479">Metal-binding</keyword>
<dbReference type="InterPro" id="IPR050377">
    <property type="entry name" value="Radical_SAM_PqqE_MftC-like"/>
</dbReference>
<accession>A0A2Z4Y6E4</accession>
<keyword evidence="4" id="KW-0411">Iron-sulfur</keyword>
<gene>
    <name evidence="6" type="ORF">BRCON_1631</name>
</gene>
<reference evidence="6 7" key="1">
    <citation type="submission" date="2018-05" db="EMBL/GenBank/DDBJ databases">
        <title>A metagenomic window into the 2 km-deep terrestrial subsurface aquifer revealed taxonomically and functionally diverse microbial community comprising novel uncultured bacterial lineages.</title>
        <authorList>
            <person name="Kadnikov V.V."/>
            <person name="Mardanov A.V."/>
            <person name="Beletsky A.V."/>
            <person name="Banks D."/>
            <person name="Pimenov N.V."/>
            <person name="Frank Y.A."/>
            <person name="Karnachuk O.V."/>
            <person name="Ravin N.V."/>
        </authorList>
    </citation>
    <scope>NUCLEOTIDE SEQUENCE [LARGE SCALE GENOMIC DNA]</scope>
    <source>
        <strain evidence="6">BY</strain>
    </source>
</reference>
<dbReference type="PROSITE" id="PS51918">
    <property type="entry name" value="RADICAL_SAM"/>
    <property type="match status" value="1"/>
</dbReference>
<dbReference type="PANTHER" id="PTHR11228:SF7">
    <property type="entry name" value="PQQA PEPTIDE CYCLASE"/>
    <property type="match status" value="1"/>
</dbReference>
<dbReference type="Pfam" id="PF04055">
    <property type="entry name" value="Radical_SAM"/>
    <property type="match status" value="1"/>
</dbReference>
<dbReference type="CDD" id="cd21109">
    <property type="entry name" value="SPASM"/>
    <property type="match status" value="1"/>
</dbReference>
<dbReference type="EMBL" id="CP030759">
    <property type="protein sequence ID" value="AXA36408.1"/>
    <property type="molecule type" value="Genomic_DNA"/>
</dbReference>
<dbReference type="AlphaFoldDB" id="A0A2Z4Y6E4"/>
<evidence type="ECO:0000256" key="1">
    <source>
        <dbReference type="ARBA" id="ARBA00022691"/>
    </source>
</evidence>
<dbReference type="GO" id="GO:0051536">
    <property type="term" value="F:iron-sulfur cluster binding"/>
    <property type="evidence" value="ECO:0007669"/>
    <property type="project" value="UniProtKB-KW"/>
</dbReference>
<dbReference type="InterPro" id="IPR013785">
    <property type="entry name" value="Aldolase_TIM"/>
</dbReference>
<sequence length="305" mass="34686">MPPERFERLVPLFPYLDAVVLTGFGEPCVNPHLHEFVAKISGAGARPCMTTNGTLLDERRAKALLDAGVQHVQFSIDAGTRETYERVRLGGKWDRVLRNAETFHKLARGGGYDVETGWVFVLMRDTFRELPLAVEQAVRIGFDLLTAPIVAYNLLDYEREQSTHDDQGRLLIDETEFRDVVAQAQSIADKGGLRLIVHDFFMGFDGACLADPLHMVFVDWMGFVTPCSHLPARNESGSFAERAFGNVDEEDIIEILTGPKATRFLENWRNHVVPWICRKCRHLRRLPNRHLFKTIERLPFDPVTV</sequence>
<name>A0A2Z4Y6E4_SUMC1</name>